<keyword evidence="3" id="KW-1185">Reference proteome</keyword>
<dbReference type="RefSeq" id="WP_188753940.1">
    <property type="nucleotide sequence ID" value="NZ_BMIK01000033.1"/>
</dbReference>
<protein>
    <recommendedName>
        <fullName evidence="4">DUF2393 domain-containing protein</fullName>
    </recommendedName>
</protein>
<proteinExistence type="predicted"/>
<evidence type="ECO:0000256" key="1">
    <source>
        <dbReference type="SAM" id="Phobius"/>
    </source>
</evidence>
<evidence type="ECO:0000313" key="2">
    <source>
        <dbReference type="EMBL" id="GGC49396.1"/>
    </source>
</evidence>
<gene>
    <name evidence="2" type="ORF">GCM10011386_47090</name>
</gene>
<dbReference type="EMBL" id="BMIK01000033">
    <property type="protein sequence ID" value="GGC49396.1"/>
    <property type="molecule type" value="Genomic_DNA"/>
</dbReference>
<name>A0ABQ1MZ11_9SPHI</name>
<dbReference type="Proteomes" id="UP000597338">
    <property type="component" value="Unassembled WGS sequence"/>
</dbReference>
<accession>A0ABQ1MZ11</accession>
<keyword evidence="1" id="KW-0812">Transmembrane</keyword>
<organism evidence="2 3">
    <name type="scientific">Parapedobacter defluvii</name>
    <dbReference type="NCBI Taxonomy" id="2045106"/>
    <lineage>
        <taxon>Bacteria</taxon>
        <taxon>Pseudomonadati</taxon>
        <taxon>Bacteroidota</taxon>
        <taxon>Sphingobacteriia</taxon>
        <taxon>Sphingobacteriales</taxon>
        <taxon>Sphingobacteriaceae</taxon>
        <taxon>Parapedobacter</taxon>
    </lineage>
</organism>
<reference evidence="3" key="1">
    <citation type="journal article" date="2019" name="Int. J. Syst. Evol. Microbiol.">
        <title>The Global Catalogue of Microorganisms (GCM) 10K type strain sequencing project: providing services to taxonomists for standard genome sequencing and annotation.</title>
        <authorList>
            <consortium name="The Broad Institute Genomics Platform"/>
            <consortium name="The Broad Institute Genome Sequencing Center for Infectious Disease"/>
            <person name="Wu L."/>
            <person name="Ma J."/>
        </authorList>
    </citation>
    <scope>NUCLEOTIDE SEQUENCE [LARGE SCALE GENOMIC DNA]</scope>
    <source>
        <strain evidence="3">CGMCC 1.15342</strain>
    </source>
</reference>
<evidence type="ECO:0000313" key="3">
    <source>
        <dbReference type="Proteomes" id="UP000597338"/>
    </source>
</evidence>
<evidence type="ECO:0008006" key="4">
    <source>
        <dbReference type="Google" id="ProtNLM"/>
    </source>
</evidence>
<keyword evidence="1" id="KW-1133">Transmembrane helix</keyword>
<comment type="caution">
    <text evidence="2">The sequence shown here is derived from an EMBL/GenBank/DDBJ whole genome shotgun (WGS) entry which is preliminary data.</text>
</comment>
<feature type="transmembrane region" description="Helical" evidence="1">
    <location>
        <begin position="27"/>
        <end position="46"/>
    </location>
</feature>
<sequence length="149" mass="16594">MKKTILILLILIALSLSVLAYFNILKGIYIFCAIMVFVSLSAFLFLRSIGKNAVNKGVPAVATIIKCDVADFTMSSGMASKSFVLKMEVSVTNEKGETWQTKMVEHIPDFQAATFQPGLKFKVMYDENNRKKVKAFRSVIDSNTIEIVV</sequence>
<keyword evidence="1" id="KW-0472">Membrane</keyword>